<dbReference type="EMBL" id="CAJHJT010000034">
    <property type="protein sequence ID" value="CAD7005941.1"/>
    <property type="molecule type" value="Genomic_DNA"/>
</dbReference>
<accession>A0A811V525</accession>
<keyword evidence="2" id="KW-1185">Reference proteome</keyword>
<protein>
    <submittedName>
        <fullName evidence="1">(Mediterranean fruit fly) hypothetical protein</fullName>
    </submittedName>
</protein>
<organism evidence="1 2">
    <name type="scientific">Ceratitis capitata</name>
    <name type="common">Mediterranean fruit fly</name>
    <name type="synonym">Tephritis capitata</name>
    <dbReference type="NCBI Taxonomy" id="7213"/>
    <lineage>
        <taxon>Eukaryota</taxon>
        <taxon>Metazoa</taxon>
        <taxon>Ecdysozoa</taxon>
        <taxon>Arthropoda</taxon>
        <taxon>Hexapoda</taxon>
        <taxon>Insecta</taxon>
        <taxon>Pterygota</taxon>
        <taxon>Neoptera</taxon>
        <taxon>Endopterygota</taxon>
        <taxon>Diptera</taxon>
        <taxon>Brachycera</taxon>
        <taxon>Muscomorpha</taxon>
        <taxon>Tephritoidea</taxon>
        <taxon>Tephritidae</taxon>
        <taxon>Ceratitis</taxon>
        <taxon>Ceratitis</taxon>
    </lineage>
</organism>
<dbReference type="AlphaFoldDB" id="A0A811V525"/>
<name>A0A811V525_CERCA</name>
<dbReference type="Proteomes" id="UP000606786">
    <property type="component" value="Unassembled WGS sequence"/>
</dbReference>
<feature type="non-terminal residue" evidence="1">
    <location>
        <position position="1"/>
    </location>
</feature>
<feature type="non-terminal residue" evidence="1">
    <location>
        <position position="60"/>
    </location>
</feature>
<evidence type="ECO:0000313" key="2">
    <source>
        <dbReference type="Proteomes" id="UP000606786"/>
    </source>
</evidence>
<reference evidence="1" key="1">
    <citation type="submission" date="2020-11" db="EMBL/GenBank/DDBJ databases">
        <authorList>
            <person name="Whitehead M."/>
        </authorList>
    </citation>
    <scope>NUCLEOTIDE SEQUENCE</scope>
    <source>
        <strain evidence="1">EGII</strain>
    </source>
</reference>
<gene>
    <name evidence="1" type="ORF">CCAP1982_LOCUS14279</name>
</gene>
<comment type="caution">
    <text evidence="1">The sequence shown here is derived from an EMBL/GenBank/DDBJ whole genome shotgun (WGS) entry which is preliminary data.</text>
</comment>
<evidence type="ECO:0000313" key="1">
    <source>
        <dbReference type="EMBL" id="CAD7005941.1"/>
    </source>
</evidence>
<proteinExistence type="predicted"/>
<sequence length="60" mass="6341">APIIVRLDDFRSLIDIFDNWPSIHTSPDGSTNASYLASSSASSLSTTFLSPENEGVGVIA</sequence>